<organism evidence="6 7">
    <name type="scientific">Flavobacterium supellecticarium</name>
    <dbReference type="NCBI Taxonomy" id="2565924"/>
    <lineage>
        <taxon>Bacteria</taxon>
        <taxon>Pseudomonadati</taxon>
        <taxon>Bacteroidota</taxon>
        <taxon>Flavobacteriia</taxon>
        <taxon>Flavobacteriales</taxon>
        <taxon>Flavobacteriaceae</taxon>
        <taxon>Flavobacterium</taxon>
    </lineage>
</organism>
<keyword evidence="7" id="KW-1185">Reference proteome</keyword>
<evidence type="ECO:0000313" key="7">
    <source>
        <dbReference type="Proteomes" id="UP000307507"/>
    </source>
</evidence>
<evidence type="ECO:0000256" key="1">
    <source>
        <dbReference type="ARBA" id="ARBA00023015"/>
    </source>
</evidence>
<dbReference type="AlphaFoldDB" id="A0A4S4A0B0"/>
<evidence type="ECO:0000256" key="2">
    <source>
        <dbReference type="ARBA" id="ARBA00023125"/>
    </source>
</evidence>
<reference evidence="6 7" key="1">
    <citation type="submission" date="2019-04" db="EMBL/GenBank/DDBJ databases">
        <title>Flavobacterium sp. nov. isolated from construction timber.</title>
        <authorList>
            <person name="Lin S.-Y."/>
            <person name="Chang C.-T."/>
            <person name="Young C.-C."/>
        </authorList>
    </citation>
    <scope>NUCLEOTIDE SEQUENCE [LARGE SCALE GENOMIC DNA]</scope>
    <source>
        <strain evidence="6 7">CC-CTC003</strain>
    </source>
</reference>
<dbReference type="PANTHER" id="PTHR47506">
    <property type="entry name" value="TRANSCRIPTIONAL REGULATORY PROTEIN"/>
    <property type="match status" value="1"/>
</dbReference>
<dbReference type="PROSITE" id="PS50977">
    <property type="entry name" value="HTH_TETR_2"/>
    <property type="match status" value="1"/>
</dbReference>
<keyword evidence="2 4" id="KW-0238">DNA-binding</keyword>
<dbReference type="PANTHER" id="PTHR47506:SF1">
    <property type="entry name" value="HTH-TYPE TRANSCRIPTIONAL REGULATOR YJDC"/>
    <property type="match status" value="1"/>
</dbReference>
<evidence type="ECO:0000313" key="6">
    <source>
        <dbReference type="EMBL" id="THF51678.1"/>
    </source>
</evidence>
<protein>
    <submittedName>
        <fullName evidence="6">TetR/AcrR family transcriptional regulator</fullName>
    </submittedName>
</protein>
<dbReference type="InterPro" id="IPR036271">
    <property type="entry name" value="Tet_transcr_reg_TetR-rel_C_sf"/>
</dbReference>
<sequence>MKDTRSHIIRLADELIRSKGYNAFSYADISKELNIKNAAIHYYFPSKSDLGAAVIDHTTERFKETIAAWEALPYETQLHQYTCMHNKTRENRWVCLMGALSPVHDTLSPEMQQKLKEMAESILQWLTGLLEKGKADGSFHFTETPKAKAYCIQSSLLASLLLNKVLQNDVCQVIQQNIQET</sequence>
<accession>A0A4S4A0B0</accession>
<dbReference type="Pfam" id="PF00440">
    <property type="entry name" value="TetR_N"/>
    <property type="match status" value="1"/>
</dbReference>
<dbReference type="Proteomes" id="UP000307507">
    <property type="component" value="Unassembled WGS sequence"/>
</dbReference>
<dbReference type="SUPFAM" id="SSF46689">
    <property type="entry name" value="Homeodomain-like"/>
    <property type="match status" value="1"/>
</dbReference>
<dbReference type="OrthoDB" id="9809772at2"/>
<evidence type="ECO:0000256" key="3">
    <source>
        <dbReference type="ARBA" id="ARBA00023163"/>
    </source>
</evidence>
<dbReference type="PRINTS" id="PR00455">
    <property type="entry name" value="HTHTETR"/>
</dbReference>
<dbReference type="SUPFAM" id="SSF48498">
    <property type="entry name" value="Tetracyclin repressor-like, C-terminal domain"/>
    <property type="match status" value="1"/>
</dbReference>
<dbReference type="Gene3D" id="1.10.357.10">
    <property type="entry name" value="Tetracycline Repressor, domain 2"/>
    <property type="match status" value="1"/>
</dbReference>
<comment type="caution">
    <text evidence="6">The sequence shown here is derived from an EMBL/GenBank/DDBJ whole genome shotgun (WGS) entry which is preliminary data.</text>
</comment>
<dbReference type="InterPro" id="IPR001647">
    <property type="entry name" value="HTH_TetR"/>
</dbReference>
<dbReference type="EMBL" id="SSNZ01000002">
    <property type="protein sequence ID" value="THF51678.1"/>
    <property type="molecule type" value="Genomic_DNA"/>
</dbReference>
<evidence type="ECO:0000256" key="4">
    <source>
        <dbReference type="PROSITE-ProRule" id="PRU00335"/>
    </source>
</evidence>
<keyword evidence="3" id="KW-0804">Transcription</keyword>
<dbReference type="RefSeq" id="WP_136402662.1">
    <property type="nucleotide sequence ID" value="NZ_SSNZ01000002.1"/>
</dbReference>
<gene>
    <name evidence="6" type="ORF">E6C50_07915</name>
</gene>
<keyword evidence="1" id="KW-0805">Transcription regulation</keyword>
<name>A0A4S4A0B0_9FLAO</name>
<dbReference type="GO" id="GO:0003677">
    <property type="term" value="F:DNA binding"/>
    <property type="evidence" value="ECO:0007669"/>
    <property type="project" value="UniProtKB-UniRule"/>
</dbReference>
<evidence type="ECO:0000259" key="5">
    <source>
        <dbReference type="PROSITE" id="PS50977"/>
    </source>
</evidence>
<dbReference type="InterPro" id="IPR009057">
    <property type="entry name" value="Homeodomain-like_sf"/>
</dbReference>
<feature type="domain" description="HTH tetR-type" evidence="5">
    <location>
        <begin position="2"/>
        <end position="62"/>
    </location>
</feature>
<proteinExistence type="predicted"/>
<feature type="DNA-binding region" description="H-T-H motif" evidence="4">
    <location>
        <begin position="25"/>
        <end position="44"/>
    </location>
</feature>